<dbReference type="GO" id="GO:0016620">
    <property type="term" value="F:oxidoreductase activity, acting on the aldehyde or oxo group of donors, NAD or NADP as acceptor"/>
    <property type="evidence" value="ECO:0007669"/>
    <property type="project" value="InterPro"/>
</dbReference>
<dbReference type="InterPro" id="IPR020831">
    <property type="entry name" value="GlycerAld/Erythrose_P_DH"/>
</dbReference>
<comment type="subunit">
    <text evidence="2">Homotetramer.</text>
</comment>
<evidence type="ECO:0000256" key="1">
    <source>
        <dbReference type="ARBA" id="ARBA00007406"/>
    </source>
</evidence>
<dbReference type="GO" id="GO:0006006">
    <property type="term" value="P:glucose metabolic process"/>
    <property type="evidence" value="ECO:0007669"/>
    <property type="project" value="InterPro"/>
</dbReference>
<protein>
    <recommendedName>
        <fullName evidence="9">Glyceraldehyde-3-phosphate dehydrogenase</fullName>
        <ecNumber evidence="9">1.2.1.-</ecNumber>
    </recommendedName>
</protein>
<dbReference type="CDD" id="cd18126">
    <property type="entry name" value="GAPDH_I_C"/>
    <property type="match status" value="1"/>
</dbReference>
<dbReference type="SMART" id="SM00846">
    <property type="entry name" value="Gp_dh_N"/>
    <property type="match status" value="1"/>
</dbReference>
<dbReference type="CDD" id="cd05214">
    <property type="entry name" value="GAPDH_I_N"/>
    <property type="match status" value="1"/>
</dbReference>
<gene>
    <name evidence="11" type="ORF">BECKSD772D_GA0070982_100735</name>
</gene>
<feature type="binding site" evidence="5">
    <location>
        <begin position="212"/>
        <end position="213"/>
    </location>
    <ligand>
        <name>D-glyceraldehyde 3-phosphate</name>
        <dbReference type="ChEBI" id="CHEBI:59776"/>
    </ligand>
</feature>
<dbReference type="Gene3D" id="3.40.50.720">
    <property type="entry name" value="NAD(P)-binding Rossmann-like Domain"/>
    <property type="match status" value="1"/>
</dbReference>
<dbReference type="PIRSF" id="PIRSF000149">
    <property type="entry name" value="GAP_DH"/>
    <property type="match status" value="1"/>
</dbReference>
<dbReference type="InterPro" id="IPR036291">
    <property type="entry name" value="NAD(P)-bd_dom_sf"/>
</dbReference>
<dbReference type="Gene3D" id="3.30.360.10">
    <property type="entry name" value="Dihydrodipicolinate Reductase, domain 2"/>
    <property type="match status" value="1"/>
</dbReference>
<keyword evidence="3 9" id="KW-0560">Oxidoreductase</keyword>
<evidence type="ECO:0000256" key="5">
    <source>
        <dbReference type="PIRSR" id="PIRSR000149-2"/>
    </source>
</evidence>
<dbReference type="InterPro" id="IPR020828">
    <property type="entry name" value="GlycerAld_3-P_DH_NAD(P)-bd"/>
</dbReference>
<feature type="binding site" evidence="6">
    <location>
        <position position="317"/>
    </location>
    <ligand>
        <name>NAD(+)</name>
        <dbReference type="ChEBI" id="CHEBI:57540"/>
    </ligand>
</feature>
<dbReference type="PANTHER" id="PTHR43148">
    <property type="entry name" value="GLYCERALDEHYDE-3-PHOSPHATE DEHYDROGENASE 2"/>
    <property type="match status" value="1"/>
</dbReference>
<feature type="binding site" evidence="5">
    <location>
        <begin position="153"/>
        <end position="155"/>
    </location>
    <ligand>
        <name>D-glyceraldehyde 3-phosphate</name>
        <dbReference type="ChEBI" id="CHEBI:59776"/>
    </ligand>
</feature>
<dbReference type="NCBIfam" id="TIGR01534">
    <property type="entry name" value="GAPDH-I"/>
    <property type="match status" value="1"/>
</dbReference>
<reference evidence="11" key="1">
    <citation type="submission" date="2019-02" db="EMBL/GenBank/DDBJ databases">
        <authorList>
            <person name="Gruber-Vodicka R. H."/>
            <person name="Seah K. B. B."/>
        </authorList>
    </citation>
    <scope>NUCLEOTIDE SEQUENCE</scope>
    <source>
        <strain evidence="11">BECK_S127</strain>
    </source>
</reference>
<dbReference type="FunFam" id="3.40.50.720:FF:000001">
    <property type="entry name" value="Glyceraldehyde-3-phosphate dehydrogenase"/>
    <property type="match status" value="1"/>
</dbReference>
<feature type="binding site" evidence="6">
    <location>
        <position position="80"/>
    </location>
    <ligand>
        <name>NAD(+)</name>
        <dbReference type="ChEBI" id="CHEBI:57540"/>
    </ligand>
</feature>
<dbReference type="PROSITE" id="PS00071">
    <property type="entry name" value="GAPDH"/>
    <property type="match status" value="1"/>
</dbReference>
<feature type="binding site" evidence="5">
    <location>
        <position position="235"/>
    </location>
    <ligand>
        <name>D-glyceraldehyde 3-phosphate</name>
        <dbReference type="ChEBI" id="CHEBI:59776"/>
    </ligand>
</feature>
<evidence type="ECO:0000256" key="6">
    <source>
        <dbReference type="PIRSR" id="PIRSR000149-3"/>
    </source>
</evidence>
<evidence type="ECO:0000256" key="2">
    <source>
        <dbReference type="ARBA" id="ARBA00011881"/>
    </source>
</evidence>
<name>A0A451BIQ7_9GAMM</name>
<dbReference type="Pfam" id="PF02800">
    <property type="entry name" value="Gp_dh_C"/>
    <property type="match status" value="1"/>
</dbReference>
<dbReference type="FunFam" id="3.30.360.10:FF:000002">
    <property type="entry name" value="Glyceraldehyde-3-phosphate dehydrogenase"/>
    <property type="match status" value="1"/>
</dbReference>
<evidence type="ECO:0000256" key="8">
    <source>
        <dbReference type="RuleBase" id="RU000397"/>
    </source>
</evidence>
<keyword evidence="6" id="KW-0547">Nucleotide-binding</keyword>
<feature type="binding site" evidence="6">
    <location>
        <position position="36"/>
    </location>
    <ligand>
        <name>NAD(+)</name>
        <dbReference type="ChEBI" id="CHEBI:57540"/>
    </ligand>
</feature>
<proteinExistence type="inferred from homology"/>
<dbReference type="GO" id="GO:0051287">
    <property type="term" value="F:NAD binding"/>
    <property type="evidence" value="ECO:0007669"/>
    <property type="project" value="InterPro"/>
</dbReference>
<evidence type="ECO:0000256" key="3">
    <source>
        <dbReference type="ARBA" id="ARBA00023002"/>
    </source>
</evidence>
<feature type="binding site" evidence="6">
    <location>
        <position position="122"/>
    </location>
    <ligand>
        <name>NAD(+)</name>
        <dbReference type="ChEBI" id="CHEBI:57540"/>
    </ligand>
</feature>
<organism evidence="11">
    <name type="scientific">Candidatus Kentrum sp. SD</name>
    <dbReference type="NCBI Taxonomy" id="2126332"/>
    <lineage>
        <taxon>Bacteria</taxon>
        <taxon>Pseudomonadati</taxon>
        <taxon>Pseudomonadota</taxon>
        <taxon>Gammaproteobacteria</taxon>
        <taxon>Candidatus Kentrum</taxon>
    </lineage>
</organism>
<dbReference type="AlphaFoldDB" id="A0A451BIQ7"/>
<evidence type="ECO:0000256" key="7">
    <source>
        <dbReference type="PIRSR" id="PIRSR000149-4"/>
    </source>
</evidence>
<dbReference type="InterPro" id="IPR020830">
    <property type="entry name" value="GlycerAld_3-P_DH_AS"/>
</dbReference>
<dbReference type="SUPFAM" id="SSF51735">
    <property type="entry name" value="NAD(P)-binding Rossmann-fold domains"/>
    <property type="match status" value="1"/>
</dbReference>
<evidence type="ECO:0000256" key="9">
    <source>
        <dbReference type="RuleBase" id="RU361160"/>
    </source>
</evidence>
<sequence length="335" mass="35996">MTIKVGINGYGRIGRNILRALYESGRKDIQIVAVNDLGDTKTNAHLTKYDTAHGKFPGDVSVDGDFMIVNGDKIKVLAERDPAKLPWGELGVDVVHESTGFFASKAKAGAHLAGGAKKVIISAPGGSDVDATIVFGVNHKELKSSDTVISNASCTTNCLAPMVKPIHDKIGLEHGLMTTIHAYTNDQVLTDVYHSDLRRARSATQSMIPTKTGAAAAVGLVLPDLNGKLDGFAMRVPTINVSVVDLTFVAKRDTSKEEIDKILKAASESELKGVLAYCDEPLVSVDFNHTAFSSNYDATQTRVMGGNLVKVLSWYDNEWGFSNRMLDTTVALMNA</sequence>
<dbReference type="InterPro" id="IPR006424">
    <property type="entry name" value="Glyceraldehyde-3-P_DH_1"/>
</dbReference>
<dbReference type="SUPFAM" id="SSF55347">
    <property type="entry name" value="Glyceraldehyde-3-phosphate dehydrogenase-like, C-terminal domain"/>
    <property type="match status" value="1"/>
</dbReference>
<keyword evidence="6" id="KW-0520">NAD</keyword>
<dbReference type="EC" id="1.2.1.-" evidence="9"/>
<feature type="active site" description="Nucleophile" evidence="4">
    <location>
        <position position="154"/>
    </location>
</feature>
<dbReference type="PRINTS" id="PR00078">
    <property type="entry name" value="G3PDHDRGNASE"/>
</dbReference>
<evidence type="ECO:0000313" key="11">
    <source>
        <dbReference type="EMBL" id="VFK78128.1"/>
    </source>
</evidence>
<evidence type="ECO:0000256" key="4">
    <source>
        <dbReference type="PIRSR" id="PIRSR000149-1"/>
    </source>
</evidence>
<dbReference type="GO" id="GO:0050661">
    <property type="term" value="F:NADP binding"/>
    <property type="evidence" value="ECO:0007669"/>
    <property type="project" value="InterPro"/>
</dbReference>
<accession>A0A451BIQ7</accession>
<feature type="binding site" evidence="5">
    <location>
        <position position="184"/>
    </location>
    <ligand>
        <name>D-glyceraldehyde 3-phosphate</name>
        <dbReference type="ChEBI" id="CHEBI:59776"/>
    </ligand>
</feature>
<dbReference type="InterPro" id="IPR020829">
    <property type="entry name" value="GlycerAld_3-P_DH_cat"/>
</dbReference>
<evidence type="ECO:0000259" key="10">
    <source>
        <dbReference type="SMART" id="SM00846"/>
    </source>
</evidence>
<dbReference type="Pfam" id="PF00044">
    <property type="entry name" value="Gp_dh_N"/>
    <property type="match status" value="1"/>
</dbReference>
<feature type="binding site" evidence="6">
    <location>
        <begin position="12"/>
        <end position="13"/>
    </location>
    <ligand>
        <name>NAD(+)</name>
        <dbReference type="ChEBI" id="CHEBI:57540"/>
    </ligand>
</feature>
<dbReference type="EMBL" id="CAADHB010000007">
    <property type="protein sequence ID" value="VFK78128.1"/>
    <property type="molecule type" value="Genomic_DNA"/>
</dbReference>
<comment type="similarity">
    <text evidence="1 8">Belongs to the glyceraldehyde-3-phosphate dehydrogenase family.</text>
</comment>
<feature type="site" description="Activates thiol group during catalysis" evidence="7">
    <location>
        <position position="181"/>
    </location>
</feature>
<feature type="domain" description="Glyceraldehyde 3-phosphate dehydrogenase NAD(P) binding" evidence="10">
    <location>
        <begin position="3"/>
        <end position="154"/>
    </location>
</feature>